<feature type="transmembrane region" description="Helical" evidence="6">
    <location>
        <begin position="71"/>
        <end position="104"/>
    </location>
</feature>
<evidence type="ECO:0000256" key="2">
    <source>
        <dbReference type="ARBA" id="ARBA00022692"/>
    </source>
</evidence>
<keyword evidence="3 6" id="KW-1133">Transmembrane helix</keyword>
<dbReference type="CDD" id="cd15863">
    <property type="entry name" value="SNARE_GS27"/>
    <property type="match status" value="1"/>
</dbReference>
<dbReference type="Pfam" id="PF12352">
    <property type="entry name" value="V-SNARE_C"/>
    <property type="match status" value="1"/>
</dbReference>
<comment type="subcellular location">
    <subcellularLocation>
        <location evidence="1">Membrane</location>
        <topology evidence="1">Multi-pass membrane protein</topology>
    </subcellularLocation>
</comment>
<feature type="transmembrane region" description="Helical" evidence="6">
    <location>
        <begin position="416"/>
        <end position="433"/>
    </location>
</feature>
<gene>
    <name evidence="7" type="ORF">VTJ49DRAFT_2465</name>
</gene>
<evidence type="ECO:0000313" key="7">
    <source>
        <dbReference type="EMBL" id="KAL1838628.1"/>
    </source>
</evidence>
<dbReference type="EMBL" id="JAZGSY010000203">
    <property type="protein sequence ID" value="KAL1838628.1"/>
    <property type="molecule type" value="Genomic_DNA"/>
</dbReference>
<name>A0ABR3V9V1_HUMIN</name>
<feature type="coiled-coil region" evidence="5">
    <location>
        <begin position="608"/>
        <end position="635"/>
    </location>
</feature>
<feature type="transmembrane region" description="Helical" evidence="6">
    <location>
        <begin position="191"/>
        <end position="215"/>
    </location>
</feature>
<keyword evidence="8" id="KW-1185">Reference proteome</keyword>
<feature type="transmembrane region" description="Helical" evidence="6">
    <location>
        <begin position="376"/>
        <end position="396"/>
    </location>
</feature>
<keyword evidence="2 6" id="KW-0812">Transmembrane</keyword>
<feature type="transmembrane region" description="Helical" evidence="6">
    <location>
        <begin position="478"/>
        <end position="500"/>
    </location>
</feature>
<feature type="transmembrane region" description="Helical" evidence="6">
    <location>
        <begin position="46"/>
        <end position="65"/>
    </location>
</feature>
<sequence length="801" mass="86769">MSNPDKSSHEGAPPAKTDAVLADTGDLEVGEITEENKYAYDDSRKLGITGAVFLILNKMIGTGIFSTPSSIFAATGSVGVSLMLWVIGGFLTFCGLSVWLEFGLAIPRSGGEKNYLEYIYRKPKYLATCVLASQMILLGFSSGNSLAFGRYILYAAGNELKDSYKARGIGVACVTFAVVLHSVAPKWGIRLFNVLGIFKVAVLLFIVFSGFAALAGRRLVEDPHNFDNAFAIEAGDGYGGGGAYAYSNALLNIVYSYKGWENANYVLGEIKDPRRTLTIAAPLAVGGVTILYVLANVAYFAAIPKSELAKSEVIVAGLFFRNVFGSSAGARTLPAFVALSNLGNVLAVSFAHARLNQELGKEGLLPGSRFWGSNKPFNSPAASLFLHWLVTVIVLLAPPPGPAYNFIVSLYTYPGAWINSFVAAGLIYLHFFSSRKAEWNPGWRTWLPIIALFLLANVFLVIVPFIPPADGDFWADGYPYYVFPVVGVLVLILGGIYWTLWTKFWPAVRGHKVVAERIIDEEGVEVVRYRKNTTFNSALKQRTAIRRDLDALSSLDSDPSQPPRSLTPAALGSLSASLAAFSRTVDEYSALAKQELNAAKQEKAYERIRDFRTEIAEFRSRLDALKAAREDAQLAEARSELLGRRPFAASTPENPYAASSSSASGYGYGGGGGGGGGGGHARTTSIAEAGGLSGWAGSSPFGSGDAAREAHALREQHFFQNTHAALDEYIARGQAVLGDLGQQREMLKSTQRKLYSVGNTLGISGDTIRMIERRAKEDKWIFFGGVVVFFLFCWLVLHYLR</sequence>
<feature type="transmembrane region" description="Helical" evidence="6">
    <location>
        <begin position="445"/>
        <end position="466"/>
    </location>
</feature>
<dbReference type="InterPro" id="IPR002293">
    <property type="entry name" value="AA/rel_permease1"/>
</dbReference>
<proteinExistence type="predicted"/>
<evidence type="ECO:0000256" key="3">
    <source>
        <dbReference type="ARBA" id="ARBA00022989"/>
    </source>
</evidence>
<protein>
    <submittedName>
        <fullName evidence="7">Uncharacterized protein</fullName>
    </submittedName>
</protein>
<feature type="transmembrane region" description="Helical" evidence="6">
    <location>
        <begin position="125"/>
        <end position="146"/>
    </location>
</feature>
<feature type="transmembrane region" description="Helical" evidence="6">
    <location>
        <begin position="166"/>
        <end position="184"/>
    </location>
</feature>
<evidence type="ECO:0000256" key="6">
    <source>
        <dbReference type="SAM" id="Phobius"/>
    </source>
</evidence>
<evidence type="ECO:0000313" key="8">
    <source>
        <dbReference type="Proteomes" id="UP001583172"/>
    </source>
</evidence>
<dbReference type="SUPFAM" id="SSF58038">
    <property type="entry name" value="SNARE fusion complex"/>
    <property type="match status" value="1"/>
</dbReference>
<dbReference type="Proteomes" id="UP001583172">
    <property type="component" value="Unassembled WGS sequence"/>
</dbReference>
<dbReference type="PANTHER" id="PTHR11785:SF382">
    <property type="entry name" value="LOW-AFFINITY METHIONINE PERMEASE"/>
    <property type="match status" value="1"/>
</dbReference>
<accession>A0ABR3V9V1</accession>
<feature type="transmembrane region" description="Helical" evidence="6">
    <location>
        <begin position="279"/>
        <end position="301"/>
    </location>
</feature>
<evidence type="ECO:0000256" key="4">
    <source>
        <dbReference type="ARBA" id="ARBA00023136"/>
    </source>
</evidence>
<organism evidence="7 8">
    <name type="scientific">Humicola insolens</name>
    <name type="common">Soft-rot fungus</name>
    <dbReference type="NCBI Taxonomy" id="85995"/>
    <lineage>
        <taxon>Eukaryota</taxon>
        <taxon>Fungi</taxon>
        <taxon>Dikarya</taxon>
        <taxon>Ascomycota</taxon>
        <taxon>Pezizomycotina</taxon>
        <taxon>Sordariomycetes</taxon>
        <taxon>Sordariomycetidae</taxon>
        <taxon>Sordariales</taxon>
        <taxon>Chaetomiaceae</taxon>
        <taxon>Mycothermus</taxon>
    </lineage>
</organism>
<dbReference type="Pfam" id="PF13520">
    <property type="entry name" value="AA_permease_2"/>
    <property type="match status" value="1"/>
</dbReference>
<keyword evidence="5" id="KW-0175">Coiled coil</keyword>
<keyword evidence="4 6" id="KW-0472">Membrane</keyword>
<feature type="transmembrane region" description="Helical" evidence="6">
    <location>
        <begin position="780"/>
        <end position="800"/>
    </location>
</feature>
<dbReference type="InterPro" id="IPR050598">
    <property type="entry name" value="AminoAcid_Transporter"/>
</dbReference>
<reference evidence="7 8" key="1">
    <citation type="journal article" date="2024" name="Commun. Biol.">
        <title>Comparative genomic analysis of thermophilic fungi reveals convergent evolutionary adaptations and gene losses.</title>
        <authorList>
            <person name="Steindorff A.S."/>
            <person name="Aguilar-Pontes M.V."/>
            <person name="Robinson A.J."/>
            <person name="Andreopoulos B."/>
            <person name="LaButti K."/>
            <person name="Kuo A."/>
            <person name="Mondo S."/>
            <person name="Riley R."/>
            <person name="Otillar R."/>
            <person name="Haridas S."/>
            <person name="Lipzen A."/>
            <person name="Grimwood J."/>
            <person name="Schmutz J."/>
            <person name="Clum A."/>
            <person name="Reid I.D."/>
            <person name="Moisan M.C."/>
            <person name="Butler G."/>
            <person name="Nguyen T.T.M."/>
            <person name="Dewar K."/>
            <person name="Conant G."/>
            <person name="Drula E."/>
            <person name="Henrissat B."/>
            <person name="Hansel C."/>
            <person name="Singer S."/>
            <person name="Hutchinson M.I."/>
            <person name="de Vries R.P."/>
            <person name="Natvig D.O."/>
            <person name="Powell A.J."/>
            <person name="Tsang A."/>
            <person name="Grigoriev I.V."/>
        </authorList>
    </citation>
    <scope>NUCLEOTIDE SEQUENCE [LARGE SCALE GENOMIC DNA]</scope>
    <source>
        <strain evidence="7 8">CBS 620.91</strain>
    </source>
</reference>
<evidence type="ECO:0000256" key="5">
    <source>
        <dbReference type="SAM" id="Coils"/>
    </source>
</evidence>
<dbReference type="PANTHER" id="PTHR11785">
    <property type="entry name" value="AMINO ACID TRANSPORTER"/>
    <property type="match status" value="1"/>
</dbReference>
<evidence type="ECO:0000256" key="1">
    <source>
        <dbReference type="ARBA" id="ARBA00004141"/>
    </source>
</evidence>
<comment type="caution">
    <text evidence="7">The sequence shown here is derived from an EMBL/GenBank/DDBJ whole genome shotgun (WGS) entry which is preliminary data.</text>
</comment>
<dbReference type="Gene3D" id="1.20.5.110">
    <property type="match status" value="1"/>
</dbReference>
<dbReference type="Gene3D" id="1.20.1740.10">
    <property type="entry name" value="Amino acid/polyamine transporter I"/>
    <property type="match status" value="1"/>
</dbReference>